<proteinExistence type="predicted"/>
<evidence type="ECO:0000256" key="6">
    <source>
        <dbReference type="SAM" id="Phobius"/>
    </source>
</evidence>
<evidence type="ECO:0000256" key="4">
    <source>
        <dbReference type="ARBA" id="ARBA00022989"/>
    </source>
</evidence>
<evidence type="ECO:0000256" key="1">
    <source>
        <dbReference type="ARBA" id="ARBA00004651"/>
    </source>
</evidence>
<feature type="transmembrane region" description="Helical" evidence="6">
    <location>
        <begin position="387"/>
        <end position="413"/>
    </location>
</feature>
<dbReference type="Pfam" id="PF12704">
    <property type="entry name" value="MacB_PCD"/>
    <property type="match status" value="2"/>
</dbReference>
<name>A0ABX0H3B7_9BACT</name>
<feature type="domain" description="MacB-like periplasmic core" evidence="8">
    <location>
        <begin position="445"/>
        <end position="608"/>
    </location>
</feature>
<feature type="transmembrane region" description="Helical" evidence="6">
    <location>
        <begin position="294"/>
        <end position="318"/>
    </location>
</feature>
<dbReference type="InterPro" id="IPR003838">
    <property type="entry name" value="ABC3_permease_C"/>
</dbReference>
<gene>
    <name evidence="9" type="ORF">G9Q97_05700</name>
</gene>
<feature type="transmembrane region" description="Helical" evidence="6">
    <location>
        <begin position="768"/>
        <end position="788"/>
    </location>
</feature>
<feature type="domain" description="ABC3 transporter permease C-terminal" evidence="7">
    <location>
        <begin position="299"/>
        <end position="411"/>
    </location>
</feature>
<reference evidence="9 10" key="1">
    <citation type="submission" date="2020-03" db="EMBL/GenBank/DDBJ databases">
        <title>Cyclobacterium plantarum sp. nov., a marine bacterium isolated from a coastal-marine wetland.</title>
        <authorList>
            <person name="Sanchez-Porro C."/>
            <person name="Ventosa A."/>
            <person name="Amoozegar M."/>
        </authorList>
    </citation>
    <scope>NUCLEOTIDE SEQUENCE [LARGE SCALE GENOMIC DNA]</scope>
    <source>
        <strain evidence="9 10">GBPx2</strain>
    </source>
</reference>
<evidence type="ECO:0000256" key="3">
    <source>
        <dbReference type="ARBA" id="ARBA00022692"/>
    </source>
</evidence>
<keyword evidence="5 6" id="KW-0472">Membrane</keyword>
<evidence type="ECO:0000313" key="10">
    <source>
        <dbReference type="Proteomes" id="UP000649799"/>
    </source>
</evidence>
<keyword evidence="10" id="KW-1185">Reference proteome</keyword>
<dbReference type="EMBL" id="JAANYN010000002">
    <property type="protein sequence ID" value="NHE56309.1"/>
    <property type="molecule type" value="Genomic_DNA"/>
</dbReference>
<keyword evidence="3 6" id="KW-0812">Transmembrane</keyword>
<evidence type="ECO:0000256" key="5">
    <source>
        <dbReference type="ARBA" id="ARBA00023136"/>
    </source>
</evidence>
<dbReference type="InterPro" id="IPR025857">
    <property type="entry name" value="MacB_PCD"/>
</dbReference>
<comment type="subcellular location">
    <subcellularLocation>
        <location evidence="1">Cell membrane</location>
        <topology evidence="1">Multi-pass membrane protein</topology>
    </subcellularLocation>
</comment>
<dbReference type="RefSeq" id="WP_166144011.1">
    <property type="nucleotide sequence ID" value="NZ_JAANYN010000002.1"/>
</dbReference>
<feature type="transmembrane region" description="Helical" evidence="6">
    <location>
        <begin position="339"/>
        <end position="367"/>
    </location>
</feature>
<evidence type="ECO:0000259" key="7">
    <source>
        <dbReference type="Pfam" id="PF02687"/>
    </source>
</evidence>
<feature type="transmembrane region" description="Helical" evidence="6">
    <location>
        <begin position="680"/>
        <end position="705"/>
    </location>
</feature>
<feature type="transmembrane region" description="Helical" evidence="6">
    <location>
        <begin position="726"/>
        <end position="748"/>
    </location>
</feature>
<organism evidence="9 10">
    <name type="scientific">Cyclobacterium plantarum</name>
    <dbReference type="NCBI Taxonomy" id="2716263"/>
    <lineage>
        <taxon>Bacteria</taxon>
        <taxon>Pseudomonadati</taxon>
        <taxon>Bacteroidota</taxon>
        <taxon>Cytophagia</taxon>
        <taxon>Cytophagales</taxon>
        <taxon>Cyclobacteriaceae</taxon>
        <taxon>Cyclobacterium</taxon>
    </lineage>
</organism>
<dbReference type="InterPro" id="IPR050250">
    <property type="entry name" value="Macrolide_Exporter_MacB"/>
</dbReference>
<accession>A0ABX0H3B7</accession>
<protein>
    <submittedName>
        <fullName evidence="9">FtsX-like permease family protein</fullName>
    </submittedName>
</protein>
<dbReference type="PANTHER" id="PTHR30572:SF18">
    <property type="entry name" value="ABC-TYPE MACROLIDE FAMILY EXPORT SYSTEM PERMEASE COMPONENT 2"/>
    <property type="match status" value="1"/>
</dbReference>
<dbReference type="Pfam" id="PF02687">
    <property type="entry name" value="FtsX"/>
    <property type="match status" value="2"/>
</dbReference>
<feature type="domain" description="MacB-like periplasmic core" evidence="8">
    <location>
        <begin position="20"/>
        <end position="242"/>
    </location>
</feature>
<evidence type="ECO:0000313" key="9">
    <source>
        <dbReference type="EMBL" id="NHE56309.1"/>
    </source>
</evidence>
<keyword evidence="4 6" id="KW-1133">Transmembrane helix</keyword>
<dbReference type="PANTHER" id="PTHR30572">
    <property type="entry name" value="MEMBRANE COMPONENT OF TRANSPORTER-RELATED"/>
    <property type="match status" value="1"/>
</dbReference>
<feature type="transmembrane region" description="Helical" evidence="6">
    <location>
        <begin position="21"/>
        <end position="41"/>
    </location>
</feature>
<evidence type="ECO:0000256" key="2">
    <source>
        <dbReference type="ARBA" id="ARBA00022475"/>
    </source>
</evidence>
<keyword evidence="2" id="KW-1003">Cell membrane</keyword>
<feature type="transmembrane region" description="Helical" evidence="6">
    <location>
        <begin position="434"/>
        <end position="453"/>
    </location>
</feature>
<sequence length="805" mass="90307">MWKNNIKIAIRNLRNHKVLTLVNVSGMTVALLVCLLIGLYIQDELSYDRHVRDKDRIYRVALKTSEARWAGSPGPLAEGLKNEFEEVETSTRIMKFPGIKDMLLKVEVNGEKKQFYETNGYYIDSTFFKVFEYRFLDGNPDVALAAPNSIILSATLAKKLFGNEDPINKPLMVGLPFGEFEYSITGVFDDSGIKSHINANYYLSMDNNDVGHAIKTMTNWASNNIFFTYIKLTPNAVPSIFESKLNPFFERHGGEDLKAMGSYSKSLILQPFQEIYLQSNMEYELGVTGNLTNLYVFGSVAVFILLIACINFMNLATARSEKRSKEVGIRKLLGADRKALIFQFLGESTFISLLGFTIALIAALTLMPFFNQLTGKELLLYQNYFPISFLFLVAMVAGLLAGIYPAFFLSGFTPVMVLKGRFRGQVAGFSLRKVLVVLQFAVSACLILMVIVFSQQLSYVQKTDLGFNKEQQLIIPLQSEFTAGKYEVLKSGLLQHPGVKSVTVASSYPGIENIESMLYYAEGKSVDEAVNITNAVVGDDFLETFGFRLLEGKAFTQALTAENPVMVLNESAVRALGFSTGEAVGRKVHYEWRGELNTYEIIGVVKDFHFRSLHRKIEPFGFIRGNRGGHLIANFKGGDVNEILTFAASIWKSSEITDPFMYSFLDQDFQRNYEKEERSAFIMLSSAVLAIFIACLGLFGLASFMTEQRTKEIGIRKTMGATVWTIVRLLSQDFGMTVFFAVLISIPFSLYLANRWLSDFAFKIDLHWGYFALAGLVAMMIAMLTVSYQSIKTALMNPVDSLRSE</sequence>
<comment type="caution">
    <text evidence="9">The sequence shown here is derived from an EMBL/GenBank/DDBJ whole genome shotgun (WGS) entry which is preliminary data.</text>
</comment>
<dbReference type="Proteomes" id="UP000649799">
    <property type="component" value="Unassembled WGS sequence"/>
</dbReference>
<feature type="domain" description="ABC3 transporter permease C-terminal" evidence="7">
    <location>
        <begin position="686"/>
        <end position="798"/>
    </location>
</feature>
<evidence type="ECO:0000259" key="8">
    <source>
        <dbReference type="Pfam" id="PF12704"/>
    </source>
</evidence>